<sequence length="319" mass="36041">MKIFISSCILLLSVQFAALVPTYEQQCQGAISYGIDKNGEKKLGSSKVSVSFTPLHDDEDEYLSVFLPLWNSKGEDVKTFVSFEVKGKPYTLYCAWDSDNFRRGKGLFPTYTSACSWRLSITGNRAIAPVTNSSISIDLLTIDDNVPITLGFNDKKTVVAANLKEIDAYQLTFLECLEENRMSFYDNSQKNRIMLKKKIYNKEIETFVYGLIPDQKLIDRSVKYVNADGVSLTIQCNDSFGYLTGFVQQGNKKESIDNLFTFKSLDGYRCGSRLPLLVQTNNIKFDFNARPLDFSFSSTDGSSVDKPNILFHSDNRKWG</sequence>
<evidence type="ECO:0000313" key="2">
    <source>
        <dbReference type="EMBL" id="AYV89173.1"/>
    </source>
</evidence>
<accession>A0A3G5ARN7</accession>
<feature type="chain" id="PRO_5018314699" evidence="1">
    <location>
        <begin position="20"/>
        <end position="319"/>
    </location>
</feature>
<name>A0A3G5ARN7_9ACAR</name>
<reference evidence="2" key="1">
    <citation type="submission" date="2018-09" db="EMBL/GenBank/DDBJ databases">
        <title>Identification of saliva proteins of spider mite Tetranychus evansi by transcriptome and LC-MS/MS approach.</title>
        <authorList>
            <person name="Huang H.-J."/>
            <person name="Cui J.-R."/>
            <person name="Hong X.-Y."/>
        </authorList>
    </citation>
    <scope>NUCLEOTIDE SEQUENCE</scope>
</reference>
<protein>
    <submittedName>
        <fullName evidence="2">Uncharacterized protein LOC107370476 isoform X1</fullName>
    </submittedName>
</protein>
<organism evidence="2">
    <name type="scientific">Tetranychus evansi</name>
    <name type="common">red spider mite</name>
    <dbReference type="NCBI Taxonomy" id="178897"/>
    <lineage>
        <taxon>Eukaryota</taxon>
        <taxon>Metazoa</taxon>
        <taxon>Ecdysozoa</taxon>
        <taxon>Arthropoda</taxon>
        <taxon>Chelicerata</taxon>
        <taxon>Arachnida</taxon>
        <taxon>Acari</taxon>
        <taxon>Acariformes</taxon>
        <taxon>Trombidiformes</taxon>
        <taxon>Prostigmata</taxon>
        <taxon>Eleutherengona</taxon>
        <taxon>Raphignathae</taxon>
        <taxon>Tetranychoidea</taxon>
        <taxon>Tetranychidae</taxon>
        <taxon>Tetranychus</taxon>
    </lineage>
</organism>
<proteinExistence type="evidence at transcript level"/>
<dbReference type="EMBL" id="MH979718">
    <property type="protein sequence ID" value="AYV89173.1"/>
    <property type="molecule type" value="mRNA"/>
</dbReference>
<keyword evidence="1" id="KW-0732">Signal</keyword>
<evidence type="ECO:0000256" key="1">
    <source>
        <dbReference type="SAM" id="SignalP"/>
    </source>
</evidence>
<feature type="signal peptide" evidence="1">
    <location>
        <begin position="1"/>
        <end position="19"/>
    </location>
</feature>
<dbReference type="AlphaFoldDB" id="A0A3G5ARN7"/>